<dbReference type="AlphaFoldDB" id="A0A1E3LRZ7"/>
<organism evidence="2 3">
    <name type="scientific">Sphingomonas turrisvirgatae</name>
    <dbReference type="NCBI Taxonomy" id="1888892"/>
    <lineage>
        <taxon>Bacteria</taxon>
        <taxon>Pseudomonadati</taxon>
        <taxon>Pseudomonadota</taxon>
        <taxon>Alphaproteobacteria</taxon>
        <taxon>Sphingomonadales</taxon>
        <taxon>Sphingomonadaceae</taxon>
        <taxon>Sphingomonas</taxon>
    </lineage>
</organism>
<feature type="chain" id="PRO_5009131937" evidence="1">
    <location>
        <begin position="19"/>
        <end position="254"/>
    </location>
</feature>
<dbReference type="EMBL" id="MDDS01000068">
    <property type="protein sequence ID" value="ODP36494.1"/>
    <property type="molecule type" value="Genomic_DNA"/>
</dbReference>
<gene>
    <name evidence="2" type="ORF">BFL28_05770</name>
</gene>
<dbReference type="STRING" id="1888892.BFL28_05770"/>
<protein>
    <submittedName>
        <fullName evidence="2">Uncharacterized protein</fullName>
    </submittedName>
</protein>
<evidence type="ECO:0000256" key="1">
    <source>
        <dbReference type="SAM" id="SignalP"/>
    </source>
</evidence>
<accession>A0A1E3LRZ7</accession>
<evidence type="ECO:0000313" key="3">
    <source>
        <dbReference type="Proteomes" id="UP000094487"/>
    </source>
</evidence>
<dbReference type="RefSeq" id="WP_069321760.1">
    <property type="nucleotide sequence ID" value="NZ_MDDS01000068.1"/>
</dbReference>
<sequence length="254" mass="26991">MKRSAIALMLLTACSAAAPEGQVAARVDGIEITDRELLSEAEASGVDLANPATRAAVLERVIDRKLLARAGQAAMTDRVPAVQIETRRAREGVLARAYARRVTADVAPPAADAIDRFMRENSHWFARRASYVVDRLSTTAAIAEPASAAAAAQALDRSAQTYRRALVLIDSSTLDTTGNARLAALAPGQTLRSVVGGVVTIDTLLLTQPVVEASDVQRARARTILTQSRSTAAVNTAVRGLRAESDIALRQARR</sequence>
<comment type="caution">
    <text evidence="2">The sequence shown here is derived from an EMBL/GenBank/DDBJ whole genome shotgun (WGS) entry which is preliminary data.</text>
</comment>
<dbReference type="Proteomes" id="UP000094487">
    <property type="component" value="Unassembled WGS sequence"/>
</dbReference>
<name>A0A1E3LRZ7_9SPHN</name>
<dbReference type="OrthoDB" id="8204527at2"/>
<reference evidence="2 3" key="1">
    <citation type="submission" date="2016-08" db="EMBL/GenBank/DDBJ databases">
        <title>Draft genome of the agarase producing Sphingomonas sp. MCT13.</title>
        <authorList>
            <person name="D'Andrea M.M."/>
            <person name="Rossolini G.M."/>
            <person name="Thaller M.C."/>
        </authorList>
    </citation>
    <scope>NUCLEOTIDE SEQUENCE [LARGE SCALE GENOMIC DNA]</scope>
    <source>
        <strain evidence="2 3">MCT13</strain>
    </source>
</reference>
<proteinExistence type="predicted"/>
<evidence type="ECO:0000313" key="2">
    <source>
        <dbReference type="EMBL" id="ODP36494.1"/>
    </source>
</evidence>
<keyword evidence="3" id="KW-1185">Reference proteome</keyword>
<keyword evidence="1" id="KW-0732">Signal</keyword>
<feature type="signal peptide" evidence="1">
    <location>
        <begin position="1"/>
        <end position="18"/>
    </location>
</feature>